<dbReference type="EMBL" id="FNDI01000011">
    <property type="protein sequence ID" value="SDI06885.1"/>
    <property type="molecule type" value="Genomic_DNA"/>
</dbReference>
<gene>
    <name evidence="1" type="ORF">SAMN04487926_111226</name>
</gene>
<dbReference type="AlphaFoldDB" id="A0A7Z7FJX0"/>
<protein>
    <submittedName>
        <fullName evidence="1">Uncharacterized protein</fullName>
    </submittedName>
</protein>
<evidence type="ECO:0000313" key="1">
    <source>
        <dbReference type="EMBL" id="SDI06885.1"/>
    </source>
</evidence>
<name>A0A7Z7FJX0_9BURK</name>
<keyword evidence="2" id="KW-1185">Reference proteome</keyword>
<dbReference type="Proteomes" id="UP000198900">
    <property type="component" value="Unassembled WGS sequence"/>
</dbReference>
<sequence>MDISILVFGAAVVMCGLGALMEHNANKVKLQRRLPRSSR</sequence>
<accession>A0A7Z7FJX0</accession>
<organism evidence="1 2">
    <name type="scientific">Paraburkholderia steynii</name>
    <dbReference type="NCBI Taxonomy" id="1245441"/>
    <lineage>
        <taxon>Bacteria</taxon>
        <taxon>Pseudomonadati</taxon>
        <taxon>Pseudomonadota</taxon>
        <taxon>Betaproteobacteria</taxon>
        <taxon>Burkholderiales</taxon>
        <taxon>Burkholderiaceae</taxon>
        <taxon>Paraburkholderia</taxon>
    </lineage>
</organism>
<proteinExistence type="predicted"/>
<evidence type="ECO:0000313" key="2">
    <source>
        <dbReference type="Proteomes" id="UP000198900"/>
    </source>
</evidence>
<comment type="caution">
    <text evidence="1">The sequence shown here is derived from an EMBL/GenBank/DDBJ whole genome shotgun (WGS) entry which is preliminary data.</text>
</comment>
<reference evidence="1" key="1">
    <citation type="submission" date="2016-10" db="EMBL/GenBank/DDBJ databases">
        <authorList>
            <person name="Varghese N."/>
            <person name="Submissions S."/>
        </authorList>
    </citation>
    <scope>NUCLEOTIDE SEQUENCE [LARGE SCALE GENOMIC DNA]</scope>
    <source>
        <strain evidence="1">YR281</strain>
    </source>
</reference>